<evidence type="ECO:0000256" key="2">
    <source>
        <dbReference type="ARBA" id="ARBA00022840"/>
    </source>
</evidence>
<keyword evidence="4" id="KW-0132">Cell division</keyword>
<dbReference type="PANTHER" id="PTHR12169">
    <property type="entry name" value="ATPASE N2B"/>
    <property type="match status" value="1"/>
</dbReference>
<dbReference type="EMBL" id="LT629762">
    <property type="protein sequence ID" value="SDR98966.1"/>
    <property type="molecule type" value="Genomic_DNA"/>
</dbReference>
<dbReference type="InterPro" id="IPR005654">
    <property type="entry name" value="ATPase_AFG1-like"/>
</dbReference>
<accession>A0A1H1NIY6</accession>
<dbReference type="SUPFAM" id="SSF52540">
    <property type="entry name" value="P-loop containing nucleoside triphosphate hydrolases"/>
    <property type="match status" value="1"/>
</dbReference>
<dbReference type="GO" id="GO:0051301">
    <property type="term" value="P:cell division"/>
    <property type="evidence" value="ECO:0007669"/>
    <property type="project" value="UniProtKB-KW"/>
</dbReference>
<reference evidence="4 5" key="1">
    <citation type="submission" date="2016-10" db="EMBL/GenBank/DDBJ databases">
        <authorList>
            <person name="de Groot N.N."/>
        </authorList>
    </citation>
    <scope>NUCLEOTIDE SEQUENCE [LARGE SCALE GENOMIC DNA]</scope>
    <source>
        <strain evidence="4 5">LMG 26867</strain>
    </source>
</reference>
<evidence type="ECO:0000256" key="1">
    <source>
        <dbReference type="ARBA" id="ARBA00022741"/>
    </source>
</evidence>
<dbReference type="STRING" id="1148509.SAMN05216222_0450"/>
<dbReference type="PANTHER" id="PTHR12169:SF6">
    <property type="entry name" value="AFG1-LIKE ATPASE"/>
    <property type="match status" value="1"/>
</dbReference>
<dbReference type="GO" id="GO:0005524">
    <property type="term" value="F:ATP binding"/>
    <property type="evidence" value="ECO:0007669"/>
    <property type="project" value="UniProtKB-KW"/>
</dbReference>
<protein>
    <submittedName>
        <fullName evidence="4">Cell division protein ZapE</fullName>
    </submittedName>
</protein>
<feature type="transmembrane region" description="Helical" evidence="3">
    <location>
        <begin position="15"/>
        <end position="32"/>
    </location>
</feature>
<keyword evidence="3" id="KW-0812">Transmembrane</keyword>
<dbReference type="GO" id="GO:0032153">
    <property type="term" value="C:cell division site"/>
    <property type="evidence" value="ECO:0007669"/>
    <property type="project" value="TreeGrafter"/>
</dbReference>
<keyword evidence="4" id="KW-0131">Cell cycle</keyword>
<evidence type="ECO:0000256" key="3">
    <source>
        <dbReference type="SAM" id="Phobius"/>
    </source>
</evidence>
<name>A0A1H1NIY6_9PSED</name>
<dbReference type="InterPro" id="IPR027417">
    <property type="entry name" value="P-loop_NTPase"/>
</dbReference>
<dbReference type="Proteomes" id="UP000198481">
    <property type="component" value="Chromosome I"/>
</dbReference>
<sequence length="413" mass="46703">MAGQFTLWLNYAADAPSAGLLISGVLFIVAVRPPNRPQKTPRWPALRRLFGKALLGDKVLGKKLFGKAASPGNPRLIHDYFQHKAFAQGYTLSHSQQRVIDCMAQHATHLLGSSAKTLPGLYLHGAVGRGKSWLLDGFFQALPIEQKQRLHFHEFFARLHQGMFDNREHNDALATTLDTLLQDCRVLCFDEFHVHDIGDAMLISRLFKALFRRGILLLVTSNYPPEGLLPNPLYHARFKPVIDLINTRMQVLEVGGPHDYRSQVCTDHLQVFTHGQYVWPATPQQRQALHLPDRAQPLELTVGTRQMPAWFCHGSTVGFSFSDLCDQPTAVMDYLQLCRRFDHWVIDQLPCLAECSIAAQQRFINLIDVLYDQDKHLVLLGQRSLHESLGGDAIDLARTRSRLGQLVEVREVV</sequence>
<keyword evidence="3" id="KW-0472">Membrane</keyword>
<proteinExistence type="predicted"/>
<keyword evidence="2" id="KW-0067">ATP-binding</keyword>
<dbReference type="NCBIfam" id="NF040713">
    <property type="entry name" value="ZapE"/>
    <property type="match status" value="1"/>
</dbReference>
<evidence type="ECO:0000313" key="4">
    <source>
        <dbReference type="EMBL" id="SDR98966.1"/>
    </source>
</evidence>
<dbReference type="Gene3D" id="3.40.50.300">
    <property type="entry name" value="P-loop containing nucleotide triphosphate hydrolases"/>
    <property type="match status" value="1"/>
</dbReference>
<dbReference type="Pfam" id="PF03969">
    <property type="entry name" value="AFG1_ATPase"/>
    <property type="match status" value="1"/>
</dbReference>
<gene>
    <name evidence="4" type="ORF">SAMN05216222_0450</name>
</gene>
<evidence type="ECO:0000313" key="5">
    <source>
        <dbReference type="Proteomes" id="UP000198481"/>
    </source>
</evidence>
<dbReference type="GO" id="GO:0016887">
    <property type="term" value="F:ATP hydrolysis activity"/>
    <property type="evidence" value="ECO:0007669"/>
    <property type="project" value="InterPro"/>
</dbReference>
<organism evidence="4 5">
    <name type="scientific">Pseudomonas prosekii</name>
    <dbReference type="NCBI Taxonomy" id="1148509"/>
    <lineage>
        <taxon>Bacteria</taxon>
        <taxon>Pseudomonadati</taxon>
        <taxon>Pseudomonadota</taxon>
        <taxon>Gammaproteobacteria</taxon>
        <taxon>Pseudomonadales</taxon>
        <taxon>Pseudomonadaceae</taxon>
        <taxon>Pseudomonas</taxon>
    </lineage>
</organism>
<keyword evidence="3" id="KW-1133">Transmembrane helix</keyword>
<dbReference type="GO" id="GO:0005737">
    <property type="term" value="C:cytoplasm"/>
    <property type="evidence" value="ECO:0007669"/>
    <property type="project" value="TreeGrafter"/>
</dbReference>
<keyword evidence="1" id="KW-0547">Nucleotide-binding</keyword>
<dbReference type="AlphaFoldDB" id="A0A1H1NIY6"/>